<name>A0A6J6EDD1_9ZZZZ</name>
<dbReference type="InterPro" id="IPR046336">
    <property type="entry name" value="Lon_prtase_N_sf"/>
</dbReference>
<dbReference type="Gene3D" id="2.30.130.40">
    <property type="entry name" value="LON domain-like"/>
    <property type="match status" value="1"/>
</dbReference>
<accession>A0A6J6EDD1</accession>
<evidence type="ECO:0000259" key="1">
    <source>
        <dbReference type="PROSITE" id="PS51787"/>
    </source>
</evidence>
<dbReference type="PANTHER" id="PTHR46732:SF8">
    <property type="entry name" value="ATP-DEPENDENT PROTEASE LA (LON) DOMAIN PROTEIN"/>
    <property type="match status" value="1"/>
</dbReference>
<dbReference type="SUPFAM" id="SSF88697">
    <property type="entry name" value="PUA domain-like"/>
    <property type="match status" value="1"/>
</dbReference>
<feature type="domain" description="Lon N-terminal" evidence="1">
    <location>
        <begin position="8"/>
        <end position="203"/>
    </location>
</feature>
<proteinExistence type="predicted"/>
<dbReference type="Pfam" id="PF02190">
    <property type="entry name" value="LON_substr_bdg"/>
    <property type="match status" value="1"/>
</dbReference>
<organism evidence="2">
    <name type="scientific">freshwater metagenome</name>
    <dbReference type="NCBI Taxonomy" id="449393"/>
    <lineage>
        <taxon>unclassified sequences</taxon>
        <taxon>metagenomes</taxon>
        <taxon>ecological metagenomes</taxon>
    </lineage>
</organism>
<dbReference type="InterPro" id="IPR003111">
    <property type="entry name" value="Lon_prtase_N"/>
</dbReference>
<gene>
    <name evidence="2" type="ORF">UFOPK1740_00393</name>
</gene>
<dbReference type="PANTHER" id="PTHR46732">
    <property type="entry name" value="ATP-DEPENDENT PROTEASE LA (LON) DOMAIN PROTEIN"/>
    <property type="match status" value="1"/>
</dbReference>
<protein>
    <submittedName>
        <fullName evidence="2">Unannotated protein</fullName>
    </submittedName>
</protein>
<evidence type="ECO:0000313" key="2">
    <source>
        <dbReference type="EMBL" id="CAB4573264.1"/>
    </source>
</evidence>
<reference evidence="2" key="1">
    <citation type="submission" date="2020-05" db="EMBL/GenBank/DDBJ databases">
        <authorList>
            <person name="Chiriac C."/>
            <person name="Salcher M."/>
            <person name="Ghai R."/>
            <person name="Kavagutti S V."/>
        </authorList>
    </citation>
    <scope>NUCLEOTIDE SEQUENCE</scope>
</reference>
<dbReference type="SMART" id="SM00464">
    <property type="entry name" value="LON"/>
    <property type="match status" value="1"/>
</dbReference>
<dbReference type="EMBL" id="CAEZTU010000010">
    <property type="protein sequence ID" value="CAB4573264.1"/>
    <property type="molecule type" value="Genomic_DNA"/>
</dbReference>
<dbReference type="InterPro" id="IPR015947">
    <property type="entry name" value="PUA-like_sf"/>
</dbReference>
<sequence>MRDEETGLKMLPIFPLNTVLMPHQLMPLHIFENRYRRLMADLLALPESEQRFGIVSIVKGSETNEDLPQLAEIGTIAVLRKTTSNPDGTFEITVIGGERFDIKSISVSKAPYLIGEVRTRKETPISFDKDTITLAQEKCIDFMMMVDADNDNASRALPDEPSALSFLIAGLLPLTSIEQQGLLNIDDANLRLKAVMKIINRETILMQEIPSVPAPFLTRVTISPN</sequence>
<dbReference type="AlphaFoldDB" id="A0A6J6EDD1"/>
<dbReference type="PROSITE" id="PS51787">
    <property type="entry name" value="LON_N"/>
    <property type="match status" value="1"/>
</dbReference>
<dbReference type="Gene3D" id="1.20.58.1480">
    <property type="match status" value="1"/>
</dbReference>